<reference evidence="2" key="1">
    <citation type="submission" date="2021-02" db="EMBL/GenBank/DDBJ databases">
        <authorList>
            <person name="Nowell W R."/>
        </authorList>
    </citation>
    <scope>NUCLEOTIDE SEQUENCE</scope>
</reference>
<dbReference type="PROSITE" id="PS51934">
    <property type="entry name" value="LRAT"/>
    <property type="match status" value="1"/>
</dbReference>
<gene>
    <name evidence="2" type="ORF">EDS130_LOCUS12787</name>
</gene>
<dbReference type="Pfam" id="PF04970">
    <property type="entry name" value="LRAT"/>
    <property type="match status" value="1"/>
</dbReference>
<proteinExistence type="predicted"/>
<feature type="domain" description="LRAT" evidence="1">
    <location>
        <begin position="89"/>
        <end position="204"/>
    </location>
</feature>
<dbReference type="OrthoDB" id="10005420at2759"/>
<evidence type="ECO:0000313" key="2">
    <source>
        <dbReference type="EMBL" id="CAF0959782.1"/>
    </source>
</evidence>
<organism evidence="2 3">
    <name type="scientific">Adineta ricciae</name>
    <name type="common">Rotifer</name>
    <dbReference type="NCBI Taxonomy" id="249248"/>
    <lineage>
        <taxon>Eukaryota</taxon>
        <taxon>Metazoa</taxon>
        <taxon>Spiralia</taxon>
        <taxon>Gnathifera</taxon>
        <taxon>Rotifera</taxon>
        <taxon>Eurotatoria</taxon>
        <taxon>Bdelloidea</taxon>
        <taxon>Adinetida</taxon>
        <taxon>Adinetidae</taxon>
        <taxon>Adineta</taxon>
    </lineage>
</organism>
<name>A0A814DVY1_ADIRI</name>
<evidence type="ECO:0000313" key="3">
    <source>
        <dbReference type="Proteomes" id="UP000663852"/>
    </source>
</evidence>
<protein>
    <recommendedName>
        <fullName evidence="1">LRAT domain-containing protein</fullName>
    </recommendedName>
</protein>
<sequence>MSTAYHFENPLKRFVNCVGFDRFIIVEHLFCLITCASLCTTFFTKRSLCVEMDYLPYFLKHFDLNLQPSNSEYIDTDLARSYLYPGAHIATSNPYEHFHHGIVVDVDTPEISIIHLWGSTKETGRIQTTTLPIFLAGDKSLLGTKTRRLYLVNYEGDTLEKQQATVDVAKEMLGKADEIKYDLAKLNCESFAYFCRNGQWKSGQIDMLKKILLDNASEIYDKIKDADESNKRHIASLLRTIPIDGLNSKDKEFYDELCRSFM</sequence>
<dbReference type="Gene3D" id="3.90.1720.10">
    <property type="entry name" value="endopeptidase domain like (from Nostoc punctiforme)"/>
    <property type="match status" value="1"/>
</dbReference>
<evidence type="ECO:0000259" key="1">
    <source>
        <dbReference type="PROSITE" id="PS51934"/>
    </source>
</evidence>
<dbReference type="EMBL" id="CAJNOJ010000049">
    <property type="protein sequence ID" value="CAF0959782.1"/>
    <property type="molecule type" value="Genomic_DNA"/>
</dbReference>
<accession>A0A814DVY1</accession>
<comment type="caution">
    <text evidence="2">The sequence shown here is derived from an EMBL/GenBank/DDBJ whole genome shotgun (WGS) entry which is preliminary data.</text>
</comment>
<dbReference type="InterPro" id="IPR007053">
    <property type="entry name" value="LRAT_dom"/>
</dbReference>
<dbReference type="Proteomes" id="UP000663852">
    <property type="component" value="Unassembled WGS sequence"/>
</dbReference>
<dbReference type="AlphaFoldDB" id="A0A814DVY1"/>